<evidence type="ECO:0000256" key="1">
    <source>
        <dbReference type="SAM" id="MobiDB-lite"/>
    </source>
</evidence>
<name>A0A9P6LUL2_9FUNG</name>
<evidence type="ECO:0000313" key="3">
    <source>
        <dbReference type="Proteomes" id="UP000749646"/>
    </source>
</evidence>
<gene>
    <name evidence="2" type="ORF">BGZ65_012856</name>
</gene>
<protein>
    <submittedName>
        <fullName evidence="2">Uncharacterized protein</fullName>
    </submittedName>
</protein>
<feature type="region of interest" description="Disordered" evidence="1">
    <location>
        <begin position="1"/>
        <end position="33"/>
    </location>
</feature>
<dbReference type="AlphaFoldDB" id="A0A9P6LUL2"/>
<reference evidence="2" key="1">
    <citation type="journal article" date="2020" name="Fungal Divers.">
        <title>Resolving the Mortierellaceae phylogeny through synthesis of multi-gene phylogenetics and phylogenomics.</title>
        <authorList>
            <person name="Vandepol N."/>
            <person name="Liber J."/>
            <person name="Desiro A."/>
            <person name="Na H."/>
            <person name="Kennedy M."/>
            <person name="Barry K."/>
            <person name="Grigoriev I.V."/>
            <person name="Miller A.N."/>
            <person name="O'Donnell K."/>
            <person name="Stajich J.E."/>
            <person name="Bonito G."/>
        </authorList>
    </citation>
    <scope>NUCLEOTIDE SEQUENCE</scope>
    <source>
        <strain evidence="2">MES-2147</strain>
    </source>
</reference>
<dbReference type="EMBL" id="JAAAHW010008662">
    <property type="protein sequence ID" value="KAF9943991.1"/>
    <property type="molecule type" value="Genomic_DNA"/>
</dbReference>
<sequence>MIELDTFRQLDGEENKADRDGTGSGKTKASEKLLAPYHIYQALQSNPDLRDD</sequence>
<accession>A0A9P6LUL2</accession>
<organism evidence="2 3">
    <name type="scientific">Modicella reniformis</name>
    <dbReference type="NCBI Taxonomy" id="1440133"/>
    <lineage>
        <taxon>Eukaryota</taxon>
        <taxon>Fungi</taxon>
        <taxon>Fungi incertae sedis</taxon>
        <taxon>Mucoromycota</taxon>
        <taxon>Mortierellomycotina</taxon>
        <taxon>Mortierellomycetes</taxon>
        <taxon>Mortierellales</taxon>
        <taxon>Mortierellaceae</taxon>
        <taxon>Modicella</taxon>
    </lineage>
</organism>
<feature type="compositionally biased region" description="Basic and acidic residues" evidence="1">
    <location>
        <begin position="1"/>
        <end position="21"/>
    </location>
</feature>
<evidence type="ECO:0000313" key="2">
    <source>
        <dbReference type="EMBL" id="KAF9943991.1"/>
    </source>
</evidence>
<comment type="caution">
    <text evidence="2">The sequence shown here is derived from an EMBL/GenBank/DDBJ whole genome shotgun (WGS) entry which is preliminary data.</text>
</comment>
<proteinExistence type="predicted"/>
<dbReference type="Proteomes" id="UP000749646">
    <property type="component" value="Unassembled WGS sequence"/>
</dbReference>
<keyword evidence="3" id="KW-1185">Reference proteome</keyword>
<feature type="non-terminal residue" evidence="2">
    <location>
        <position position="52"/>
    </location>
</feature>